<dbReference type="Proteomes" id="UP000054359">
    <property type="component" value="Unassembled WGS sequence"/>
</dbReference>
<dbReference type="OrthoDB" id="6437116at2759"/>
<feature type="signal peptide" evidence="1">
    <location>
        <begin position="1"/>
        <end position="20"/>
    </location>
</feature>
<evidence type="ECO:0000313" key="2">
    <source>
        <dbReference type="EMBL" id="KFM77908.1"/>
    </source>
</evidence>
<name>A0A087UKL9_STEMI</name>
<dbReference type="PROSITE" id="PS51257">
    <property type="entry name" value="PROKAR_LIPOPROTEIN"/>
    <property type="match status" value="1"/>
</dbReference>
<keyword evidence="1" id="KW-0732">Signal</keyword>
<proteinExistence type="predicted"/>
<evidence type="ECO:0000256" key="1">
    <source>
        <dbReference type="SAM" id="SignalP"/>
    </source>
</evidence>
<dbReference type="EMBL" id="KK120269">
    <property type="protein sequence ID" value="KFM77908.1"/>
    <property type="molecule type" value="Genomic_DNA"/>
</dbReference>
<accession>A0A087UKL9</accession>
<feature type="non-terminal residue" evidence="2">
    <location>
        <position position="121"/>
    </location>
</feature>
<reference evidence="2 3" key="1">
    <citation type="submission" date="2013-11" db="EMBL/GenBank/DDBJ databases">
        <title>Genome sequencing of Stegodyphus mimosarum.</title>
        <authorList>
            <person name="Bechsgaard J."/>
        </authorList>
    </citation>
    <scope>NUCLEOTIDE SEQUENCE [LARGE SCALE GENOMIC DNA]</scope>
</reference>
<protein>
    <submittedName>
        <fullName evidence="2">Uncharacterized protein</fullName>
    </submittedName>
</protein>
<evidence type="ECO:0000313" key="3">
    <source>
        <dbReference type="Proteomes" id="UP000054359"/>
    </source>
</evidence>
<dbReference type="AlphaFoldDB" id="A0A087UKL9"/>
<gene>
    <name evidence="2" type="ORF">X975_02168</name>
</gene>
<feature type="chain" id="PRO_5001830590" evidence="1">
    <location>
        <begin position="21"/>
        <end position="121"/>
    </location>
</feature>
<sequence length="121" mass="12722">MKSFFVVLTLIFAVVGCGMSARLRRQAEPDADTDVAATTQDPTITRLNVALYFLLTELNKQKSLGGPANPGGIQKANALVTKISLLGGDVDDVNKDLLDNVVAYSEPAAAGPKVDLSQFGA</sequence>
<keyword evidence="3" id="KW-1185">Reference proteome</keyword>
<organism evidence="2 3">
    <name type="scientific">Stegodyphus mimosarum</name>
    <name type="common">African social velvet spider</name>
    <dbReference type="NCBI Taxonomy" id="407821"/>
    <lineage>
        <taxon>Eukaryota</taxon>
        <taxon>Metazoa</taxon>
        <taxon>Ecdysozoa</taxon>
        <taxon>Arthropoda</taxon>
        <taxon>Chelicerata</taxon>
        <taxon>Arachnida</taxon>
        <taxon>Araneae</taxon>
        <taxon>Araneomorphae</taxon>
        <taxon>Entelegynae</taxon>
        <taxon>Eresoidea</taxon>
        <taxon>Eresidae</taxon>
        <taxon>Stegodyphus</taxon>
    </lineage>
</organism>